<keyword evidence="6" id="KW-0489">Methyltransferase</keyword>
<dbReference type="AlphaFoldDB" id="A0A066UDD5"/>
<dbReference type="RefSeq" id="WP_036364493.1">
    <property type="nucleotide sequence ID" value="NZ_AOMT01000022.1"/>
</dbReference>
<name>A0A066UDD5_9GAMM</name>
<dbReference type="InterPro" id="IPR052527">
    <property type="entry name" value="Metal_cation-efflux_comp"/>
</dbReference>
<feature type="transmembrane region" description="Helical" evidence="5">
    <location>
        <begin position="6"/>
        <end position="23"/>
    </location>
</feature>
<sequence length="169" mass="19221">MTAIVVFFVIFFAIRLYFLSISIKHEKALIKKGATQVGERHSKLLATAHIVYYFSALVSAVVAGVQFNVISAVGAAMVGASLLVLWFIIKALGEIWTVKVYILPNHTINRSWLFRTFKHPNYFLNIIPELIGIALLCQAWWVLFIGLPIYGVLLFIRIRQEELAMKHLF</sequence>
<dbReference type="InterPro" id="IPR007269">
    <property type="entry name" value="ICMT_MeTrfase"/>
</dbReference>
<comment type="subcellular location">
    <subcellularLocation>
        <location evidence="1">Membrane</location>
        <topology evidence="1">Multi-pass membrane protein</topology>
    </subcellularLocation>
</comment>
<dbReference type="PANTHER" id="PTHR43847">
    <property type="entry name" value="BLL3993 PROTEIN"/>
    <property type="match status" value="1"/>
</dbReference>
<keyword evidence="3 5" id="KW-1133">Transmembrane helix</keyword>
<dbReference type="Gene3D" id="1.20.120.1630">
    <property type="match status" value="1"/>
</dbReference>
<proteinExistence type="predicted"/>
<gene>
    <name evidence="6" type="ORF">MBO_04869</name>
</gene>
<evidence type="ECO:0000256" key="5">
    <source>
        <dbReference type="SAM" id="Phobius"/>
    </source>
</evidence>
<evidence type="ECO:0000256" key="3">
    <source>
        <dbReference type="ARBA" id="ARBA00022989"/>
    </source>
</evidence>
<dbReference type="GO" id="GO:0032259">
    <property type="term" value="P:methylation"/>
    <property type="evidence" value="ECO:0007669"/>
    <property type="project" value="UniProtKB-KW"/>
</dbReference>
<evidence type="ECO:0000256" key="2">
    <source>
        <dbReference type="ARBA" id="ARBA00022692"/>
    </source>
</evidence>
<feature type="transmembrane region" description="Helical" evidence="5">
    <location>
        <begin position="44"/>
        <end position="63"/>
    </location>
</feature>
<evidence type="ECO:0000313" key="7">
    <source>
        <dbReference type="Proteomes" id="UP000035860"/>
    </source>
</evidence>
<dbReference type="GO" id="GO:0016020">
    <property type="term" value="C:membrane"/>
    <property type="evidence" value="ECO:0007669"/>
    <property type="project" value="UniProtKB-SubCell"/>
</dbReference>
<dbReference type="Proteomes" id="UP000035860">
    <property type="component" value="Unassembled WGS sequence"/>
</dbReference>
<feature type="transmembrane region" description="Helical" evidence="5">
    <location>
        <begin position="133"/>
        <end position="156"/>
    </location>
</feature>
<keyword evidence="6" id="KW-0808">Transferase</keyword>
<comment type="caution">
    <text evidence="6">The sequence shown here is derived from an EMBL/GenBank/DDBJ whole genome shotgun (WGS) entry which is preliminary data.</text>
</comment>
<evidence type="ECO:0000256" key="1">
    <source>
        <dbReference type="ARBA" id="ARBA00004141"/>
    </source>
</evidence>
<dbReference type="OrthoDB" id="5363370at2"/>
<feature type="transmembrane region" description="Helical" evidence="5">
    <location>
        <begin position="69"/>
        <end position="89"/>
    </location>
</feature>
<evidence type="ECO:0000313" key="6">
    <source>
        <dbReference type="EMBL" id="KDN25115.1"/>
    </source>
</evidence>
<dbReference type="GO" id="GO:0004671">
    <property type="term" value="F:protein C-terminal S-isoprenylcysteine carboxyl O-methyltransferase activity"/>
    <property type="evidence" value="ECO:0007669"/>
    <property type="project" value="InterPro"/>
</dbReference>
<dbReference type="PANTHER" id="PTHR43847:SF1">
    <property type="entry name" value="BLL3993 PROTEIN"/>
    <property type="match status" value="1"/>
</dbReference>
<dbReference type="EMBL" id="AOMT01000022">
    <property type="protein sequence ID" value="KDN25115.1"/>
    <property type="molecule type" value="Genomic_DNA"/>
</dbReference>
<keyword evidence="7" id="KW-1185">Reference proteome</keyword>
<dbReference type="Pfam" id="PF04140">
    <property type="entry name" value="ICMT"/>
    <property type="match status" value="1"/>
</dbReference>
<reference evidence="6 7" key="1">
    <citation type="journal article" date="2014" name="Genome Announc.">
        <title>Draft Genome Sequence of Moraxella bovoculi Strain 237T (ATCC BAA-1259T) Isolated from a Calf with Infectious Bovine Keratoconjunctivitis.</title>
        <authorList>
            <person name="Calcutt M.J."/>
            <person name="Foecking M.F."/>
            <person name="Martin N.T."/>
            <person name="Mhlanga-Mutangadura T."/>
            <person name="Reilly T.J."/>
        </authorList>
    </citation>
    <scope>NUCLEOTIDE SEQUENCE [LARGE SCALE GENOMIC DNA]</scope>
    <source>
        <strain evidence="6 7">237</strain>
    </source>
</reference>
<dbReference type="eggNOG" id="COG1755">
    <property type="taxonomic scope" value="Bacteria"/>
</dbReference>
<protein>
    <submittedName>
        <fullName evidence="6">Isoprenylcysteine carboxyl methyltransferase, ICMT family protein</fullName>
    </submittedName>
</protein>
<keyword evidence="2 5" id="KW-0812">Transmembrane</keyword>
<organism evidence="6 7">
    <name type="scientific">Moraxella bovoculi 237</name>
    <dbReference type="NCBI Taxonomy" id="743974"/>
    <lineage>
        <taxon>Bacteria</taxon>
        <taxon>Pseudomonadati</taxon>
        <taxon>Pseudomonadota</taxon>
        <taxon>Gammaproteobacteria</taxon>
        <taxon>Moraxellales</taxon>
        <taxon>Moraxellaceae</taxon>
        <taxon>Moraxella</taxon>
    </lineage>
</organism>
<accession>A0A066UDD5</accession>
<keyword evidence="4 5" id="KW-0472">Membrane</keyword>
<evidence type="ECO:0000256" key="4">
    <source>
        <dbReference type="ARBA" id="ARBA00023136"/>
    </source>
</evidence>